<feature type="compositionally biased region" description="Low complexity" evidence="3">
    <location>
        <begin position="10"/>
        <end position="28"/>
    </location>
</feature>
<dbReference type="InterPro" id="IPR001387">
    <property type="entry name" value="Cro/C1-type_HTH"/>
</dbReference>
<dbReference type="InterPro" id="IPR041490">
    <property type="entry name" value="KstR2_TetR_C"/>
</dbReference>
<evidence type="ECO:0000256" key="1">
    <source>
        <dbReference type="ARBA" id="ARBA00023125"/>
    </source>
</evidence>
<feature type="domain" description="HTH tetR-type" evidence="5">
    <location>
        <begin position="135"/>
        <end position="195"/>
    </location>
</feature>
<evidence type="ECO:0000256" key="2">
    <source>
        <dbReference type="PROSITE-ProRule" id="PRU00335"/>
    </source>
</evidence>
<keyword evidence="1 2" id="KW-0238">DNA-binding</keyword>
<dbReference type="Pfam" id="PF00440">
    <property type="entry name" value="TetR_N"/>
    <property type="match status" value="1"/>
</dbReference>
<dbReference type="PANTHER" id="PTHR30055">
    <property type="entry name" value="HTH-TYPE TRANSCRIPTIONAL REGULATOR RUTR"/>
    <property type="match status" value="1"/>
</dbReference>
<dbReference type="InterPro" id="IPR009057">
    <property type="entry name" value="Homeodomain-like_sf"/>
</dbReference>
<dbReference type="PROSITE" id="PS50943">
    <property type="entry name" value="HTH_CROC1"/>
    <property type="match status" value="1"/>
</dbReference>
<dbReference type="PANTHER" id="PTHR30055:SF237">
    <property type="entry name" value="TRANSCRIPTIONAL REPRESSOR MCE3R"/>
    <property type="match status" value="1"/>
</dbReference>
<dbReference type="InterPro" id="IPR050109">
    <property type="entry name" value="HTH-type_TetR-like_transc_reg"/>
</dbReference>
<evidence type="ECO:0000259" key="5">
    <source>
        <dbReference type="PROSITE" id="PS50977"/>
    </source>
</evidence>
<evidence type="ECO:0000313" key="6">
    <source>
        <dbReference type="EMBL" id="MFD1232516.1"/>
    </source>
</evidence>
<dbReference type="SUPFAM" id="SSF48498">
    <property type="entry name" value="Tetracyclin repressor-like, C-terminal domain"/>
    <property type="match status" value="1"/>
</dbReference>
<dbReference type="Gene3D" id="1.10.260.40">
    <property type="entry name" value="lambda repressor-like DNA-binding domains"/>
    <property type="match status" value="1"/>
</dbReference>
<dbReference type="SMART" id="SM00530">
    <property type="entry name" value="HTH_XRE"/>
    <property type="match status" value="1"/>
</dbReference>
<dbReference type="InterPro" id="IPR001647">
    <property type="entry name" value="HTH_TetR"/>
</dbReference>
<dbReference type="PRINTS" id="PR00455">
    <property type="entry name" value="HTHTETR"/>
</dbReference>
<feature type="region of interest" description="Disordered" evidence="3">
    <location>
        <begin position="1"/>
        <end position="29"/>
    </location>
</feature>
<dbReference type="Proteomes" id="UP001597182">
    <property type="component" value="Unassembled WGS sequence"/>
</dbReference>
<proteinExistence type="predicted"/>
<dbReference type="Pfam" id="PF01381">
    <property type="entry name" value="HTH_3"/>
    <property type="match status" value="1"/>
</dbReference>
<accession>A0ABW3VB15</accession>
<dbReference type="InterPro" id="IPR036271">
    <property type="entry name" value="Tet_transcr_reg_TetR-rel_C_sf"/>
</dbReference>
<comment type="caution">
    <text evidence="6">The sequence shown here is derived from an EMBL/GenBank/DDBJ whole genome shotgun (WGS) entry which is preliminary data.</text>
</comment>
<dbReference type="EMBL" id="JBHTMB010000026">
    <property type="protein sequence ID" value="MFD1232516.1"/>
    <property type="molecule type" value="Genomic_DNA"/>
</dbReference>
<organism evidence="6 7">
    <name type="scientific">Pseudonocardia benzenivorans</name>
    <dbReference type="NCBI Taxonomy" id="228005"/>
    <lineage>
        <taxon>Bacteria</taxon>
        <taxon>Bacillati</taxon>
        <taxon>Actinomycetota</taxon>
        <taxon>Actinomycetes</taxon>
        <taxon>Pseudonocardiales</taxon>
        <taxon>Pseudonocardiaceae</taxon>
        <taxon>Pseudonocardia</taxon>
    </lineage>
</organism>
<dbReference type="RefSeq" id="WP_199796486.1">
    <property type="nucleotide sequence ID" value="NZ_BAABKS010000085.1"/>
</dbReference>
<reference evidence="7" key="1">
    <citation type="journal article" date="2019" name="Int. J. Syst. Evol. Microbiol.">
        <title>The Global Catalogue of Microorganisms (GCM) 10K type strain sequencing project: providing services to taxonomists for standard genome sequencing and annotation.</title>
        <authorList>
            <consortium name="The Broad Institute Genomics Platform"/>
            <consortium name="The Broad Institute Genome Sequencing Center for Infectious Disease"/>
            <person name="Wu L."/>
            <person name="Ma J."/>
        </authorList>
    </citation>
    <scope>NUCLEOTIDE SEQUENCE [LARGE SCALE GENOMIC DNA]</scope>
    <source>
        <strain evidence="7">CCUG 49018</strain>
    </source>
</reference>
<sequence>MHATPESPDAAGRATAGGTAARSATTPADAGALVRRARLEAGMSLRELARRIDVSPGTVSAVENGKTQLTYTRLQQIAAALGRTAPELLLDVSLPAGPGPADGPPEPTNLHELRRIYSQLGTRSDGAVDWRRYEPIPIGPVLLAGLAVFVETGYHGATVRTIADAAGMSVSGIYHYCTSKHDILVRLLDEAMTDLAWRTRAAAEEGTTAAERVALLVECTAQYHAQRWAFALILAAEMRSLEPADDARIRGLRDAERKRLEACIEAGVAEGAFTTASPELSARAITSMCTSLPEWYRPGGPITPAEIGRRYARMALDMLRTTDADALLARLHSAG</sequence>
<evidence type="ECO:0000313" key="7">
    <source>
        <dbReference type="Proteomes" id="UP001597182"/>
    </source>
</evidence>
<name>A0ABW3VB15_9PSEU</name>
<dbReference type="PROSITE" id="PS50977">
    <property type="entry name" value="HTH_TETR_2"/>
    <property type="match status" value="1"/>
</dbReference>
<dbReference type="InterPro" id="IPR010982">
    <property type="entry name" value="Lambda_DNA-bd_dom_sf"/>
</dbReference>
<evidence type="ECO:0000256" key="3">
    <source>
        <dbReference type="SAM" id="MobiDB-lite"/>
    </source>
</evidence>
<feature type="DNA-binding region" description="H-T-H motif" evidence="2">
    <location>
        <begin position="158"/>
        <end position="177"/>
    </location>
</feature>
<dbReference type="SUPFAM" id="SSF47413">
    <property type="entry name" value="lambda repressor-like DNA-binding domains"/>
    <property type="match status" value="1"/>
</dbReference>
<feature type="domain" description="HTH cro/C1-type" evidence="4">
    <location>
        <begin position="34"/>
        <end position="88"/>
    </location>
</feature>
<evidence type="ECO:0000259" key="4">
    <source>
        <dbReference type="PROSITE" id="PS50943"/>
    </source>
</evidence>
<gene>
    <name evidence="6" type="ORF">ACFQ34_04400</name>
</gene>
<keyword evidence="7" id="KW-1185">Reference proteome</keyword>
<dbReference type="Gene3D" id="1.10.357.10">
    <property type="entry name" value="Tetracycline Repressor, domain 2"/>
    <property type="match status" value="1"/>
</dbReference>
<dbReference type="CDD" id="cd00093">
    <property type="entry name" value="HTH_XRE"/>
    <property type="match status" value="1"/>
</dbReference>
<dbReference type="SUPFAM" id="SSF46689">
    <property type="entry name" value="Homeodomain-like"/>
    <property type="match status" value="1"/>
</dbReference>
<protein>
    <submittedName>
        <fullName evidence="6">Helix-turn-helix domain-containing protein</fullName>
    </submittedName>
</protein>
<dbReference type="Pfam" id="PF17932">
    <property type="entry name" value="TetR_C_24"/>
    <property type="match status" value="1"/>
</dbReference>